<name>D6U0Q1_KTERA</name>
<sequence length="620" mass="65908">MMRHISRRTMRLLLLMVMFGGSALLYSGCVFRGANTVITNANNGANQWAGESKVTAPDFDFSVPEAQALSVSPLFERYTQNHGGAINLGAPLTAAFPTDQGWLQFFASGALLLPVSQQGHTQRNEASLVALSKNGVKDANTGIVRLPLLQALLTAGSQVPLGGDKSHFTYIDLRKATSPDLMLAAPAAGQTATASVSGKGIFVKGGTRAGQDVGHFIPQPFWSYVNRSDASPDGWKTDFGPPLTEALSLSITKDGGTHHLLVQAFERDGLVLDQGIVDASGQPQVQRLATGTDYVHTIGLPAVAISAKQTIWAQGDTALLSAPSAGQAVAHVGQNFPLTLLGDTKWDTGMLWYHIQWAAPKGGGEGWVPANAITFTAPGNAPSRASMDALSPALATYLAGIGNNAGAVVYDVSRQRYYTYNDNAQFIVASSMKVPIMLTFFDTLEQQGREPNDDEMNRLTTMIENSDNDSASALFFDKIGGAAGIASYMQKIGVSGLNPSDDAWGYSTITPQTMVNLLTLLQEGKILTAHDRDIALNLMEHIESDQRFGVGDSAPDGATVAMKDGWVPGPDDQWAVNSSGIVTLGQETYIISIYTEESASLEDGQAIVQHVCDTVASLLI</sequence>
<feature type="domain" description="Beta-lactamase class A catalytic" evidence="1">
    <location>
        <begin position="459"/>
        <end position="595"/>
    </location>
</feature>
<comment type="caution">
    <text evidence="2">The sequence shown here is derived from an EMBL/GenBank/DDBJ whole genome shotgun (WGS) entry which is preliminary data.</text>
</comment>
<proteinExistence type="predicted"/>
<organism evidence="2 3">
    <name type="scientific">Ktedonobacter racemifer DSM 44963</name>
    <dbReference type="NCBI Taxonomy" id="485913"/>
    <lineage>
        <taxon>Bacteria</taxon>
        <taxon>Bacillati</taxon>
        <taxon>Chloroflexota</taxon>
        <taxon>Ktedonobacteria</taxon>
        <taxon>Ktedonobacterales</taxon>
        <taxon>Ktedonobacteraceae</taxon>
        <taxon>Ktedonobacter</taxon>
    </lineage>
</organism>
<dbReference type="Proteomes" id="UP000004508">
    <property type="component" value="Unassembled WGS sequence"/>
</dbReference>
<gene>
    <name evidence="2" type="ORF">Krac_3200</name>
</gene>
<accession>D6U0Q1</accession>
<dbReference type="InParanoid" id="D6U0Q1"/>
<dbReference type="PANTHER" id="PTHR35333:SF3">
    <property type="entry name" value="BETA-LACTAMASE-TYPE TRANSPEPTIDASE FOLD CONTAINING PROTEIN"/>
    <property type="match status" value="1"/>
</dbReference>
<dbReference type="EMBL" id="ADVG01000004">
    <property type="protein sequence ID" value="EFH82391.1"/>
    <property type="molecule type" value="Genomic_DNA"/>
</dbReference>
<keyword evidence="3" id="KW-1185">Reference proteome</keyword>
<reference evidence="2 3" key="1">
    <citation type="journal article" date="2011" name="Stand. Genomic Sci.">
        <title>Non-contiguous finished genome sequence and contextual data of the filamentous soil bacterium Ktedonobacter racemifer type strain (SOSP1-21).</title>
        <authorList>
            <person name="Chang Y.J."/>
            <person name="Land M."/>
            <person name="Hauser L."/>
            <person name="Chertkov O."/>
            <person name="Del Rio T.G."/>
            <person name="Nolan M."/>
            <person name="Copeland A."/>
            <person name="Tice H."/>
            <person name="Cheng J.F."/>
            <person name="Lucas S."/>
            <person name="Han C."/>
            <person name="Goodwin L."/>
            <person name="Pitluck S."/>
            <person name="Ivanova N."/>
            <person name="Ovchinikova G."/>
            <person name="Pati A."/>
            <person name="Chen A."/>
            <person name="Palaniappan K."/>
            <person name="Mavromatis K."/>
            <person name="Liolios K."/>
            <person name="Brettin T."/>
            <person name="Fiebig A."/>
            <person name="Rohde M."/>
            <person name="Abt B."/>
            <person name="Goker M."/>
            <person name="Detter J.C."/>
            <person name="Woyke T."/>
            <person name="Bristow J."/>
            <person name="Eisen J.A."/>
            <person name="Markowitz V."/>
            <person name="Hugenholtz P."/>
            <person name="Kyrpides N.C."/>
            <person name="Klenk H.P."/>
            <person name="Lapidus A."/>
        </authorList>
    </citation>
    <scope>NUCLEOTIDE SEQUENCE [LARGE SCALE GENOMIC DNA]</scope>
    <source>
        <strain evidence="3">DSM 44963</strain>
    </source>
</reference>
<dbReference type="InterPro" id="IPR045155">
    <property type="entry name" value="Beta-lactam_cat"/>
</dbReference>
<evidence type="ECO:0000313" key="2">
    <source>
        <dbReference type="EMBL" id="EFH82391.1"/>
    </source>
</evidence>
<dbReference type="InterPro" id="IPR012338">
    <property type="entry name" value="Beta-lactam/transpept-like"/>
</dbReference>
<dbReference type="Pfam" id="PF13354">
    <property type="entry name" value="Beta-lactamase2"/>
    <property type="match status" value="1"/>
</dbReference>
<dbReference type="GO" id="GO:0030655">
    <property type="term" value="P:beta-lactam antibiotic catabolic process"/>
    <property type="evidence" value="ECO:0007669"/>
    <property type="project" value="InterPro"/>
</dbReference>
<dbReference type="InterPro" id="IPR000871">
    <property type="entry name" value="Beta-lactam_class-A"/>
</dbReference>
<dbReference type="eggNOG" id="COG2367">
    <property type="taxonomic scope" value="Bacteria"/>
</dbReference>
<evidence type="ECO:0000259" key="1">
    <source>
        <dbReference type="Pfam" id="PF13354"/>
    </source>
</evidence>
<dbReference type="STRING" id="485913.Krac_3200"/>
<dbReference type="AlphaFoldDB" id="D6U0Q1"/>
<dbReference type="SUPFAM" id="SSF56601">
    <property type="entry name" value="beta-lactamase/transpeptidase-like"/>
    <property type="match status" value="1"/>
</dbReference>
<dbReference type="Gene3D" id="3.40.710.10">
    <property type="entry name" value="DD-peptidase/beta-lactamase superfamily"/>
    <property type="match status" value="1"/>
</dbReference>
<evidence type="ECO:0000313" key="3">
    <source>
        <dbReference type="Proteomes" id="UP000004508"/>
    </source>
</evidence>
<protein>
    <submittedName>
        <fullName evidence="2">Penicillin-binding protein transpeptidase</fullName>
    </submittedName>
</protein>
<dbReference type="PANTHER" id="PTHR35333">
    <property type="entry name" value="BETA-LACTAMASE"/>
    <property type="match status" value="1"/>
</dbReference>
<dbReference type="GO" id="GO:0046677">
    <property type="term" value="P:response to antibiotic"/>
    <property type="evidence" value="ECO:0007669"/>
    <property type="project" value="InterPro"/>
</dbReference>
<dbReference type="GO" id="GO:0008800">
    <property type="term" value="F:beta-lactamase activity"/>
    <property type="evidence" value="ECO:0007669"/>
    <property type="project" value="InterPro"/>
</dbReference>